<dbReference type="Proteomes" id="UP001149079">
    <property type="component" value="Unassembled WGS sequence"/>
</dbReference>
<protein>
    <submittedName>
        <fullName evidence="1">Uncharacterized protein</fullName>
    </submittedName>
</protein>
<organism evidence="1 2">
    <name type="scientific">Penicillium bovifimosum</name>
    <dbReference type="NCBI Taxonomy" id="126998"/>
    <lineage>
        <taxon>Eukaryota</taxon>
        <taxon>Fungi</taxon>
        <taxon>Dikarya</taxon>
        <taxon>Ascomycota</taxon>
        <taxon>Pezizomycotina</taxon>
        <taxon>Eurotiomycetes</taxon>
        <taxon>Eurotiomycetidae</taxon>
        <taxon>Eurotiales</taxon>
        <taxon>Aspergillaceae</taxon>
        <taxon>Penicillium</taxon>
    </lineage>
</organism>
<evidence type="ECO:0000313" key="1">
    <source>
        <dbReference type="EMBL" id="KAJ5124054.1"/>
    </source>
</evidence>
<name>A0A9W9GM75_9EURO</name>
<dbReference type="AlphaFoldDB" id="A0A9W9GM75"/>
<dbReference type="EMBL" id="JAPQKL010000006">
    <property type="protein sequence ID" value="KAJ5124054.1"/>
    <property type="molecule type" value="Genomic_DNA"/>
</dbReference>
<sequence>MSFMISEPVNPPALQDHEALRRKFEENAGAILNGVESTSQVSYDCDALRGLGIVLQHFDVTDDQESPDFKPLSKEEYSTHKIDSTGIPKPKRHHYDDFDVLFNWSSSSWPLSETELICEEGFQIVRHTDIPKDYSKKDHTDITSSLEQPDSNWYQILAEHSCNDGLQGILYGLATRHSKPLGLSKWGALTWRQWQEYHHVNPYHPLNPYHHVNPYHPVNPDTIHPHVMLMICTGAVAESNNLLHGEIGTIVDAIQCRLFQYQFRHTSTFPVLVISLFGARQGRILSARFNIDGTLIVRASDTFDFKQKNQEGFDLFTRYYYSEPRDAAMFKLLLLPKSLHGPPSL</sequence>
<dbReference type="RefSeq" id="XP_056518453.1">
    <property type="nucleotide sequence ID" value="XM_056668623.1"/>
</dbReference>
<accession>A0A9W9GM75</accession>
<proteinExistence type="predicted"/>
<dbReference type="OrthoDB" id="4177740at2759"/>
<keyword evidence="2" id="KW-1185">Reference proteome</keyword>
<reference evidence="1" key="2">
    <citation type="journal article" date="2023" name="IMA Fungus">
        <title>Comparative genomic study of the Penicillium genus elucidates a diverse pangenome and 15 lateral gene transfer events.</title>
        <authorList>
            <person name="Petersen C."/>
            <person name="Sorensen T."/>
            <person name="Nielsen M.R."/>
            <person name="Sondergaard T.E."/>
            <person name="Sorensen J.L."/>
            <person name="Fitzpatrick D.A."/>
            <person name="Frisvad J.C."/>
            <person name="Nielsen K.L."/>
        </authorList>
    </citation>
    <scope>NUCLEOTIDE SEQUENCE</scope>
    <source>
        <strain evidence="1">IBT 22155</strain>
    </source>
</reference>
<evidence type="ECO:0000313" key="2">
    <source>
        <dbReference type="Proteomes" id="UP001149079"/>
    </source>
</evidence>
<reference evidence="1" key="1">
    <citation type="submission" date="2022-11" db="EMBL/GenBank/DDBJ databases">
        <authorList>
            <person name="Petersen C."/>
        </authorList>
    </citation>
    <scope>NUCLEOTIDE SEQUENCE</scope>
    <source>
        <strain evidence="1">IBT 22155</strain>
    </source>
</reference>
<gene>
    <name evidence="1" type="ORF">N7515_007879</name>
</gene>
<dbReference type="GeneID" id="81407793"/>
<comment type="caution">
    <text evidence="1">The sequence shown here is derived from an EMBL/GenBank/DDBJ whole genome shotgun (WGS) entry which is preliminary data.</text>
</comment>